<feature type="compositionally biased region" description="Basic residues" evidence="1">
    <location>
        <begin position="117"/>
        <end position="126"/>
    </location>
</feature>
<protein>
    <submittedName>
        <fullName evidence="3">Uncharacterized protein</fullName>
    </submittedName>
</protein>
<organism evidence="3 4">
    <name type="scientific">Pyrocoelia pectoralis</name>
    <dbReference type="NCBI Taxonomy" id="417401"/>
    <lineage>
        <taxon>Eukaryota</taxon>
        <taxon>Metazoa</taxon>
        <taxon>Ecdysozoa</taxon>
        <taxon>Arthropoda</taxon>
        <taxon>Hexapoda</taxon>
        <taxon>Insecta</taxon>
        <taxon>Pterygota</taxon>
        <taxon>Neoptera</taxon>
        <taxon>Endopterygota</taxon>
        <taxon>Coleoptera</taxon>
        <taxon>Polyphaga</taxon>
        <taxon>Elateriformia</taxon>
        <taxon>Elateroidea</taxon>
        <taxon>Lampyridae</taxon>
        <taxon>Lampyrinae</taxon>
        <taxon>Pyrocoelia</taxon>
    </lineage>
</organism>
<feature type="compositionally biased region" description="Low complexity" evidence="1">
    <location>
        <begin position="99"/>
        <end position="115"/>
    </location>
</feature>
<dbReference type="Proteomes" id="UP001329430">
    <property type="component" value="Chromosome 5"/>
</dbReference>
<evidence type="ECO:0000256" key="1">
    <source>
        <dbReference type="SAM" id="MobiDB-lite"/>
    </source>
</evidence>
<evidence type="ECO:0000313" key="3">
    <source>
        <dbReference type="EMBL" id="KAK5643120.1"/>
    </source>
</evidence>
<dbReference type="EMBL" id="JAVRBK010000005">
    <property type="protein sequence ID" value="KAK5643120.1"/>
    <property type="molecule type" value="Genomic_DNA"/>
</dbReference>
<keyword evidence="4" id="KW-1185">Reference proteome</keyword>
<proteinExistence type="predicted"/>
<evidence type="ECO:0000256" key="2">
    <source>
        <dbReference type="SAM" id="Phobius"/>
    </source>
</evidence>
<sequence length="148" mass="16648">MSKFVVYVLDKFVWMLLVTVITTQALQIAGVVEGPRTLGEIAYEKDGEYEFKVTAGNPREKRQSDERFALFDNIFNIPIATLNSVNELLQTTRRLRLNNRNTAGAAAPNSASSNSRLPRKTKKKPYRSYLDGPRVQEDGSSARVLLNI</sequence>
<feature type="transmembrane region" description="Helical" evidence="2">
    <location>
        <begin position="12"/>
        <end position="32"/>
    </location>
</feature>
<keyword evidence="2" id="KW-0812">Transmembrane</keyword>
<keyword evidence="2" id="KW-0472">Membrane</keyword>
<name>A0AAN7V739_9COLE</name>
<dbReference type="AlphaFoldDB" id="A0AAN7V739"/>
<evidence type="ECO:0000313" key="4">
    <source>
        <dbReference type="Proteomes" id="UP001329430"/>
    </source>
</evidence>
<reference evidence="3 4" key="1">
    <citation type="journal article" date="2024" name="Insects">
        <title>An Improved Chromosome-Level Genome Assembly of the Firefly Pyrocoelia pectoralis.</title>
        <authorList>
            <person name="Fu X."/>
            <person name="Meyer-Rochow V.B."/>
            <person name="Ballantyne L."/>
            <person name="Zhu X."/>
        </authorList>
    </citation>
    <scope>NUCLEOTIDE SEQUENCE [LARGE SCALE GENOMIC DNA]</scope>
    <source>
        <strain evidence="3">XCY_ONT2</strain>
    </source>
</reference>
<feature type="region of interest" description="Disordered" evidence="1">
    <location>
        <begin position="99"/>
        <end position="135"/>
    </location>
</feature>
<keyword evidence="2" id="KW-1133">Transmembrane helix</keyword>
<accession>A0AAN7V739</accession>
<comment type="caution">
    <text evidence="3">The sequence shown here is derived from an EMBL/GenBank/DDBJ whole genome shotgun (WGS) entry which is preliminary data.</text>
</comment>
<gene>
    <name evidence="3" type="ORF">RI129_006965</name>
</gene>